<sequence>MPEVCRSSRKLPSGPRSKEPLLPDSGMQRTHASAPVHAWPDSVTPYTTTECVRL</sequence>
<name>A0A9D4E2A5_DREPO</name>
<organism evidence="2 3">
    <name type="scientific">Dreissena polymorpha</name>
    <name type="common">Zebra mussel</name>
    <name type="synonym">Mytilus polymorpha</name>
    <dbReference type="NCBI Taxonomy" id="45954"/>
    <lineage>
        <taxon>Eukaryota</taxon>
        <taxon>Metazoa</taxon>
        <taxon>Spiralia</taxon>
        <taxon>Lophotrochozoa</taxon>
        <taxon>Mollusca</taxon>
        <taxon>Bivalvia</taxon>
        <taxon>Autobranchia</taxon>
        <taxon>Heteroconchia</taxon>
        <taxon>Euheterodonta</taxon>
        <taxon>Imparidentia</taxon>
        <taxon>Neoheterodontei</taxon>
        <taxon>Myida</taxon>
        <taxon>Dreissenoidea</taxon>
        <taxon>Dreissenidae</taxon>
        <taxon>Dreissena</taxon>
    </lineage>
</organism>
<keyword evidence="3" id="KW-1185">Reference proteome</keyword>
<evidence type="ECO:0000256" key="1">
    <source>
        <dbReference type="SAM" id="MobiDB-lite"/>
    </source>
</evidence>
<evidence type="ECO:0000313" key="3">
    <source>
        <dbReference type="Proteomes" id="UP000828390"/>
    </source>
</evidence>
<dbReference type="AlphaFoldDB" id="A0A9D4E2A5"/>
<dbReference type="Proteomes" id="UP000828390">
    <property type="component" value="Unassembled WGS sequence"/>
</dbReference>
<accession>A0A9D4E2A5</accession>
<proteinExistence type="predicted"/>
<reference evidence="2" key="1">
    <citation type="journal article" date="2019" name="bioRxiv">
        <title>The Genome of the Zebra Mussel, Dreissena polymorpha: A Resource for Invasive Species Research.</title>
        <authorList>
            <person name="McCartney M.A."/>
            <person name="Auch B."/>
            <person name="Kono T."/>
            <person name="Mallez S."/>
            <person name="Zhang Y."/>
            <person name="Obille A."/>
            <person name="Becker A."/>
            <person name="Abrahante J.E."/>
            <person name="Garbe J."/>
            <person name="Badalamenti J.P."/>
            <person name="Herman A."/>
            <person name="Mangelson H."/>
            <person name="Liachko I."/>
            <person name="Sullivan S."/>
            <person name="Sone E.D."/>
            <person name="Koren S."/>
            <person name="Silverstein K.A.T."/>
            <person name="Beckman K.B."/>
            <person name="Gohl D.M."/>
        </authorList>
    </citation>
    <scope>NUCLEOTIDE SEQUENCE</scope>
    <source>
        <strain evidence="2">Duluth1</strain>
        <tissue evidence="2">Whole animal</tissue>
    </source>
</reference>
<evidence type="ECO:0000313" key="2">
    <source>
        <dbReference type="EMBL" id="KAH3771803.1"/>
    </source>
</evidence>
<reference evidence="2" key="2">
    <citation type="submission" date="2020-11" db="EMBL/GenBank/DDBJ databases">
        <authorList>
            <person name="McCartney M.A."/>
            <person name="Auch B."/>
            <person name="Kono T."/>
            <person name="Mallez S."/>
            <person name="Becker A."/>
            <person name="Gohl D.M."/>
            <person name="Silverstein K.A.T."/>
            <person name="Koren S."/>
            <person name="Bechman K.B."/>
            <person name="Herman A."/>
            <person name="Abrahante J.E."/>
            <person name="Garbe J."/>
        </authorList>
    </citation>
    <scope>NUCLEOTIDE SEQUENCE</scope>
    <source>
        <strain evidence="2">Duluth1</strain>
        <tissue evidence="2">Whole animal</tissue>
    </source>
</reference>
<feature type="region of interest" description="Disordered" evidence="1">
    <location>
        <begin position="1"/>
        <end position="42"/>
    </location>
</feature>
<comment type="caution">
    <text evidence="2">The sequence shown here is derived from an EMBL/GenBank/DDBJ whole genome shotgun (WGS) entry which is preliminary data.</text>
</comment>
<gene>
    <name evidence="2" type="ORF">DPMN_173132</name>
</gene>
<dbReference type="EMBL" id="JAIWYP010000009">
    <property type="protein sequence ID" value="KAH3771803.1"/>
    <property type="molecule type" value="Genomic_DNA"/>
</dbReference>
<protein>
    <submittedName>
        <fullName evidence="2">Uncharacterized protein</fullName>
    </submittedName>
</protein>